<proteinExistence type="predicted"/>
<dbReference type="Proteomes" id="UP000033400">
    <property type="component" value="Unassembled WGS sequence"/>
</dbReference>
<comment type="caution">
    <text evidence="1">The sequence shown here is derived from an EMBL/GenBank/DDBJ whole genome shotgun (WGS) entry which is preliminary data.</text>
</comment>
<evidence type="ECO:0000313" key="2">
    <source>
        <dbReference type="Proteomes" id="UP000033400"/>
    </source>
</evidence>
<protein>
    <submittedName>
        <fullName evidence="1">Uncharacterized protein</fullName>
    </submittedName>
</protein>
<name>A0A0F4V357_PSEFL</name>
<organism evidence="1 2">
    <name type="scientific">Pseudomonas fluorescens</name>
    <dbReference type="NCBI Taxonomy" id="294"/>
    <lineage>
        <taxon>Bacteria</taxon>
        <taxon>Pseudomonadati</taxon>
        <taxon>Pseudomonadota</taxon>
        <taxon>Gammaproteobacteria</taxon>
        <taxon>Pseudomonadales</taxon>
        <taxon>Pseudomonadaceae</taxon>
        <taxon>Pseudomonas</taxon>
    </lineage>
</organism>
<evidence type="ECO:0000313" key="1">
    <source>
        <dbReference type="EMBL" id="KJZ63313.1"/>
    </source>
</evidence>
<reference evidence="1 2" key="1">
    <citation type="submission" date="2015-03" db="EMBL/GenBank/DDBJ databases">
        <title>Comparative genomics of Pseudomonas insights into diversity of traits involved in vanlence and defense.</title>
        <authorList>
            <person name="Qin Y."/>
        </authorList>
    </citation>
    <scope>NUCLEOTIDE SEQUENCE [LARGE SCALE GENOMIC DNA]</scope>
    <source>
        <strain evidence="1 2">H24</strain>
    </source>
</reference>
<dbReference type="EMBL" id="LACH01000055">
    <property type="protein sequence ID" value="KJZ63313.1"/>
    <property type="molecule type" value="Genomic_DNA"/>
</dbReference>
<gene>
    <name evidence="1" type="ORF">VD17_23620</name>
</gene>
<dbReference type="AlphaFoldDB" id="A0A0F4V357"/>
<accession>A0A0F4V357</accession>
<sequence>MLGRVHLILEGCGGDVGRVARDGGLSGKSILTVRASSRASSLPQGIGGLVRSSWRVFRLRGDVCRRCRGWLASSRAAT</sequence>